<name>A0A976M6G2_THEOR</name>
<protein>
    <submittedName>
        <fullName evidence="3">Uncharacterized protein</fullName>
    </submittedName>
</protein>
<gene>
    <name evidence="3" type="ORF">MACJ_002607</name>
</gene>
<evidence type="ECO:0000256" key="1">
    <source>
        <dbReference type="SAM" id="MobiDB-lite"/>
    </source>
</evidence>
<feature type="chain" id="PRO_5038112637" evidence="2">
    <location>
        <begin position="26"/>
        <end position="658"/>
    </location>
</feature>
<evidence type="ECO:0000313" key="4">
    <source>
        <dbReference type="Proteomes" id="UP000244803"/>
    </source>
</evidence>
<organism evidence="3 4">
    <name type="scientific">Theileria orientalis</name>
    <dbReference type="NCBI Taxonomy" id="68886"/>
    <lineage>
        <taxon>Eukaryota</taxon>
        <taxon>Sar</taxon>
        <taxon>Alveolata</taxon>
        <taxon>Apicomplexa</taxon>
        <taxon>Aconoidasida</taxon>
        <taxon>Piroplasmida</taxon>
        <taxon>Theileriidae</taxon>
        <taxon>Theileria</taxon>
    </lineage>
</organism>
<evidence type="ECO:0000256" key="2">
    <source>
        <dbReference type="SAM" id="SignalP"/>
    </source>
</evidence>
<feature type="signal peptide" evidence="2">
    <location>
        <begin position="1"/>
        <end position="25"/>
    </location>
</feature>
<feature type="compositionally biased region" description="Polar residues" evidence="1">
    <location>
        <begin position="290"/>
        <end position="300"/>
    </location>
</feature>
<proteinExistence type="predicted"/>
<feature type="compositionally biased region" description="Polar residues" evidence="1">
    <location>
        <begin position="260"/>
        <end position="273"/>
    </location>
</feature>
<dbReference type="OrthoDB" id="10455480at2759"/>
<dbReference type="EMBL" id="CP056067">
    <property type="protein sequence ID" value="UKJ89357.2"/>
    <property type="molecule type" value="Genomic_DNA"/>
</dbReference>
<dbReference type="Proteomes" id="UP000244803">
    <property type="component" value="Chromosome 4"/>
</dbReference>
<reference evidence="3" key="1">
    <citation type="submission" date="2022-07" db="EMBL/GenBank/DDBJ databases">
        <title>Evaluation of T. orientalis genome assembly methods using nanopore sequencing and analysis of variation between genomes.</title>
        <authorList>
            <person name="Yam J."/>
            <person name="Micallef M.L."/>
            <person name="Liu M."/>
            <person name="Djordjevic S.P."/>
            <person name="Bogema D.R."/>
            <person name="Jenkins C."/>
        </authorList>
    </citation>
    <scope>NUCLEOTIDE SEQUENCE</scope>
    <source>
        <strain evidence="3">Fish Creek</strain>
    </source>
</reference>
<accession>A0A976M6G2</accession>
<sequence>MNLNPISYCTILTFVLLIKFDLLTCVEIVKSQQSTYAAVPASHSSHYTSSSVDNSGTDDHWQDPNDVLITRSSSDPSQTFTPSKLSEDVSYSEPQHIILSSLPSETVPGPETSQTVPLSEDPGAVLVSEASETGTVSGYSVTGTAGEPADPKPASATLQIGGVTGTSEVPPSQTTVKLLIIDVDNKKSTNEVEYKRDHNNNFDIFTAKEGYFIYSAKKRGDRLWKSRNKNYPIGIAYKERTNEKPLLRVFQKGDDPFASGYSTSDQKQPGSSSENEDDVEVIEVRKPSLTPGSPTNASNYTHKEVDPGYTSDSEDEGTTDDEMTSLFSNLSDPDGSKPKYRPSQGPSPVASGFMSVVEAGPIPKQTGNGTESMSNENAINLAELNSQISKFVAGLDNSSSSVSTGTSAQATVALEPSSSKSTIKVEDFGSTDPDYMRIEDNEEFPRKTAESPDSYGFLQGYFDIQMVEFYNPEHDSSRSPRISHVSAPVAVQSTPYGSDRDTIESLYGKGVKYEKAHLGSAGTEAAPDPLEDDDIVIIDPRPGPAPMGFPGPRRRVQEVLRRQTTTLEQRARLLKIYTVEEDGTIYENDKTKYQLTKGSDMYTFTFYTSTKCFMIKYKDKEWIHNPNNTLVSYPDKILLTRDKIRVEFRPLSTLQPQA</sequence>
<dbReference type="AlphaFoldDB" id="A0A976M6G2"/>
<feature type="region of interest" description="Disordered" evidence="1">
    <location>
        <begin position="252"/>
        <end position="353"/>
    </location>
</feature>
<feature type="compositionally biased region" description="Acidic residues" evidence="1">
    <location>
        <begin position="312"/>
        <end position="323"/>
    </location>
</feature>
<feature type="compositionally biased region" description="Polar residues" evidence="1">
    <location>
        <begin position="70"/>
        <end position="84"/>
    </location>
</feature>
<feature type="region of interest" description="Disordered" evidence="1">
    <location>
        <begin position="40"/>
        <end position="87"/>
    </location>
</feature>
<evidence type="ECO:0000313" key="3">
    <source>
        <dbReference type="EMBL" id="UKJ89357.2"/>
    </source>
</evidence>
<feature type="compositionally biased region" description="Low complexity" evidence="1">
    <location>
        <begin position="42"/>
        <end position="51"/>
    </location>
</feature>
<keyword evidence="2" id="KW-0732">Signal</keyword>